<reference evidence="2 3" key="1">
    <citation type="submission" date="2019-03" db="EMBL/GenBank/DDBJ databases">
        <title>Metabolic reconstructions from genomes of highly enriched 'Candidatus Accumulibacter' and 'Candidatus Competibacter' bioreactor populations.</title>
        <authorList>
            <person name="Annavajhala M.K."/>
            <person name="Welles L."/>
            <person name="Abbas B."/>
            <person name="Sorokin D."/>
            <person name="Park H."/>
            <person name="Van Loosdrecht M."/>
            <person name="Chandran K."/>
        </authorList>
    </citation>
    <scope>NUCLEOTIDE SEQUENCE [LARGE SCALE GENOMIC DNA]</scope>
    <source>
        <strain evidence="2 3">SBR_S</strain>
    </source>
</reference>
<evidence type="ECO:0000313" key="3">
    <source>
        <dbReference type="Proteomes" id="UP000749010"/>
    </source>
</evidence>
<dbReference type="Gene3D" id="3.40.30.10">
    <property type="entry name" value="Glutaredoxin"/>
    <property type="match status" value="1"/>
</dbReference>
<dbReference type="PIRSF" id="PIRSF006402">
    <property type="entry name" value="UCP006402_thioredoxin"/>
    <property type="match status" value="1"/>
</dbReference>
<name>A0ABX1TSF7_9PROT</name>
<feature type="domain" description="Spermatogenesis-associated protein 20-like TRX" evidence="1">
    <location>
        <begin position="48"/>
        <end position="210"/>
    </location>
</feature>
<dbReference type="RefSeq" id="WP_169065632.1">
    <property type="nucleotide sequence ID" value="NZ_SPMY01000014.1"/>
</dbReference>
<dbReference type="EMBL" id="SPMY01000014">
    <property type="protein sequence ID" value="NMQ27176.1"/>
    <property type="molecule type" value="Genomic_DNA"/>
</dbReference>
<protein>
    <submittedName>
        <fullName evidence="2">Thioredoxin domain-containing protein</fullName>
    </submittedName>
</protein>
<proteinExistence type="predicted"/>
<evidence type="ECO:0000259" key="1">
    <source>
        <dbReference type="Pfam" id="PF03190"/>
    </source>
</evidence>
<keyword evidence="3" id="KW-1185">Reference proteome</keyword>
<dbReference type="PANTHER" id="PTHR42899">
    <property type="entry name" value="SPERMATOGENESIS-ASSOCIATED PROTEIN 20"/>
    <property type="match status" value="1"/>
</dbReference>
<dbReference type="Proteomes" id="UP000749010">
    <property type="component" value="Unassembled WGS sequence"/>
</dbReference>
<dbReference type="InterPro" id="IPR024705">
    <property type="entry name" value="Ssp411"/>
</dbReference>
<dbReference type="Gene3D" id="1.50.10.10">
    <property type="match status" value="1"/>
</dbReference>
<gene>
    <name evidence="2" type="ORF">E4Q23_05045</name>
</gene>
<organism evidence="2 3">
    <name type="scientific">Candidatus Accumulibacter phosphatis</name>
    <dbReference type="NCBI Taxonomy" id="327160"/>
    <lineage>
        <taxon>Bacteria</taxon>
        <taxon>Pseudomonadati</taxon>
        <taxon>Pseudomonadota</taxon>
        <taxon>Betaproteobacteria</taxon>
        <taxon>Candidatus Accumulibacter</taxon>
    </lineage>
</organism>
<accession>A0ABX1TSF7</accession>
<dbReference type="InterPro" id="IPR036249">
    <property type="entry name" value="Thioredoxin-like_sf"/>
</dbReference>
<evidence type="ECO:0000313" key="2">
    <source>
        <dbReference type="EMBL" id="NMQ27176.1"/>
    </source>
</evidence>
<dbReference type="SUPFAM" id="SSF48208">
    <property type="entry name" value="Six-hairpin glycosidases"/>
    <property type="match status" value="1"/>
</dbReference>
<dbReference type="InterPro" id="IPR012341">
    <property type="entry name" value="6hp_glycosidase-like_sf"/>
</dbReference>
<dbReference type="InterPro" id="IPR008928">
    <property type="entry name" value="6-hairpin_glycosidase_sf"/>
</dbReference>
<dbReference type="PANTHER" id="PTHR42899:SF1">
    <property type="entry name" value="SPERMATOGENESIS-ASSOCIATED PROTEIN 20"/>
    <property type="match status" value="1"/>
</dbReference>
<dbReference type="InterPro" id="IPR004879">
    <property type="entry name" value="Ssp411-like_TRX"/>
</dbReference>
<sequence>MTDGTPPGSAPFSDQLAKTLGAAIARRGADYVPRTHHLDDAGRPRFSNRLALESSPYLLQHAHNPVNWFPWGDEAFAEARRLGRPVFLSIGYSTCHWCHVMEAESFEDEEIARFLNQHYVAVKVDREERPDIDAVYMSAVQQLTGSGGWPMSVWLTAAREPFFAGTYFPPRDGVRGGSRGFLSLLGALSETFHRDPERVGKASAALVDAVRQDMQGTAAVNGENPGNAAKDMAELPARQLIAATVAHYKASFDSAHGGLQRAPKFPSHVPLRLLLRHVQRTGDSDALHMATLTLEKMAAGGLYDQLGGGFHRYSTDTQWLLPHFEKMLYDNALLVVAYAEAFQVSGRADFARVARETCDYVLREMTDGGGAFYSATDADSEGDEGRFFVWTEDEIRRELAPLGSETTRLFLAHYDVRTGGNWEGRSILNVPSPDESRWAALAKARAILYEARARRLPPLRDDKILAAWNGLMISALAVAGRILDAPRYIAAAARAADFVLAHLRSSDGELQRSFKDGQARHPAFLDDHAFLAAGLIDLYEASFDARWLAEALTLAQATERLFADPTGGWFMSSPRHETLIAREKPAYDGAEPSGTSVALMNALRLGVFTGDDHWRQIAERGLRAHAQVLRERPIAMTEALLALDFLTDTPLEIAIVWPERVADTANAADAAAPLLSVLRQTYLPSRAIAGGPESAIAALAETVTFVRGKVAQGGRPTAYVCRQGRCELPVTDAAGLAAQLGRGAR</sequence>
<dbReference type="CDD" id="cd02955">
    <property type="entry name" value="SSP411"/>
    <property type="match status" value="1"/>
</dbReference>
<dbReference type="Pfam" id="PF03190">
    <property type="entry name" value="Thioredox_DsbH"/>
    <property type="match status" value="1"/>
</dbReference>
<comment type="caution">
    <text evidence="2">The sequence shown here is derived from an EMBL/GenBank/DDBJ whole genome shotgun (WGS) entry which is preliminary data.</text>
</comment>
<dbReference type="SUPFAM" id="SSF52833">
    <property type="entry name" value="Thioredoxin-like"/>
    <property type="match status" value="1"/>
</dbReference>